<organism evidence="2 3">
    <name type="scientific">Paenibacillus hexagrammi</name>
    <dbReference type="NCBI Taxonomy" id="2908839"/>
    <lineage>
        <taxon>Bacteria</taxon>
        <taxon>Bacillati</taxon>
        <taxon>Bacillota</taxon>
        <taxon>Bacilli</taxon>
        <taxon>Bacillales</taxon>
        <taxon>Paenibacillaceae</taxon>
        <taxon>Paenibacillus</taxon>
    </lineage>
</organism>
<protein>
    <submittedName>
        <fullName evidence="2">Uncharacterized protein</fullName>
    </submittedName>
</protein>
<gene>
    <name evidence="2" type="ORF">L0M14_29300</name>
</gene>
<accession>A0ABY3SHN2</accession>
<sequence length="103" mass="11553">MRPDTIRVLNLIQLISEMCIAVGYLVGLIPFMYMVSCNWVLPLVFVSAIIAWLVRNGTTNMAVINIVLSFLSFIPVVGYVFRVGGILVSWMNIRRITGGQGRY</sequence>
<dbReference type="RefSeq" id="WP_235119917.1">
    <property type="nucleotide sequence ID" value="NZ_CP090978.1"/>
</dbReference>
<dbReference type="Proteomes" id="UP001649230">
    <property type="component" value="Chromosome"/>
</dbReference>
<feature type="transmembrane region" description="Helical" evidence="1">
    <location>
        <begin position="12"/>
        <end position="33"/>
    </location>
</feature>
<evidence type="ECO:0000313" key="3">
    <source>
        <dbReference type="Proteomes" id="UP001649230"/>
    </source>
</evidence>
<name>A0ABY3SHN2_9BACL</name>
<keyword evidence="1" id="KW-0812">Transmembrane</keyword>
<keyword evidence="3" id="KW-1185">Reference proteome</keyword>
<keyword evidence="1" id="KW-0472">Membrane</keyword>
<evidence type="ECO:0000256" key="1">
    <source>
        <dbReference type="SAM" id="Phobius"/>
    </source>
</evidence>
<proteinExistence type="predicted"/>
<dbReference type="EMBL" id="CP090978">
    <property type="protein sequence ID" value="UJF33547.1"/>
    <property type="molecule type" value="Genomic_DNA"/>
</dbReference>
<keyword evidence="1" id="KW-1133">Transmembrane helix</keyword>
<feature type="transmembrane region" description="Helical" evidence="1">
    <location>
        <begin position="62"/>
        <end position="81"/>
    </location>
</feature>
<evidence type="ECO:0000313" key="2">
    <source>
        <dbReference type="EMBL" id="UJF33547.1"/>
    </source>
</evidence>
<reference evidence="2 3" key="1">
    <citation type="journal article" date="2024" name="Int. J. Syst. Evol. Microbiol.">
        <title>Paenibacillus hexagrammi sp. nov., a novel bacterium isolated from the gut content of Hexagrammos agrammus.</title>
        <authorList>
            <person name="Jung H.K."/>
            <person name="Kim D.G."/>
            <person name="Zin H."/>
            <person name="Park J."/>
            <person name="Jung H."/>
            <person name="Kim Y.O."/>
            <person name="Kong H.J."/>
            <person name="Kim J.W."/>
            <person name="Kim Y.S."/>
        </authorList>
    </citation>
    <scope>NUCLEOTIDE SEQUENCE [LARGE SCALE GENOMIC DNA]</scope>
    <source>
        <strain evidence="2 3">YPD9-1</strain>
    </source>
</reference>